<accession>A0A1V9G6M5</accession>
<dbReference type="InterPro" id="IPR058982">
    <property type="entry name" value="Beta-barrel_AprE"/>
</dbReference>
<feature type="transmembrane region" description="Helical" evidence="6">
    <location>
        <begin position="30"/>
        <end position="49"/>
    </location>
</feature>
<keyword evidence="3 6" id="KW-1133">Transmembrane helix</keyword>
<dbReference type="STRING" id="550983.A4R26_14080"/>
<dbReference type="OrthoDB" id="594147at2"/>
<dbReference type="PANTHER" id="PTHR30386">
    <property type="entry name" value="MEMBRANE FUSION SUBUNIT OF EMRAB-TOLC MULTIDRUG EFFLUX PUMP"/>
    <property type="match status" value="1"/>
</dbReference>
<dbReference type="Proteomes" id="UP000192276">
    <property type="component" value="Unassembled WGS sequence"/>
</dbReference>
<dbReference type="Gene3D" id="2.40.50.100">
    <property type="match status" value="1"/>
</dbReference>
<comment type="subcellular location">
    <subcellularLocation>
        <location evidence="1">Membrane</location>
        <topology evidence="1">Single-pass membrane protein</topology>
    </subcellularLocation>
</comment>
<gene>
    <name evidence="8" type="ORF">A4R26_14080</name>
</gene>
<dbReference type="Gene3D" id="1.10.287.470">
    <property type="entry name" value="Helix hairpin bin"/>
    <property type="match status" value="1"/>
</dbReference>
<dbReference type="PANTHER" id="PTHR30386:SF26">
    <property type="entry name" value="TRANSPORT PROTEIN COMB"/>
    <property type="match status" value="1"/>
</dbReference>
<dbReference type="RefSeq" id="WP_081162977.1">
    <property type="nucleotide sequence ID" value="NZ_LWBP01000056.1"/>
</dbReference>
<reference evidence="9" key="1">
    <citation type="submission" date="2016-04" db="EMBL/GenBank/DDBJ databases">
        <authorList>
            <person name="Chen L."/>
            <person name="Zhuang W."/>
            <person name="Wang G."/>
        </authorList>
    </citation>
    <scope>NUCLEOTIDE SEQUENCE [LARGE SCALE GENOMIC DNA]</scope>
    <source>
        <strain evidence="9">208</strain>
    </source>
</reference>
<dbReference type="InterPro" id="IPR050739">
    <property type="entry name" value="MFP"/>
</dbReference>
<keyword evidence="9" id="KW-1185">Reference proteome</keyword>
<dbReference type="GO" id="GO:0016020">
    <property type="term" value="C:membrane"/>
    <property type="evidence" value="ECO:0007669"/>
    <property type="project" value="UniProtKB-SubCell"/>
</dbReference>
<feature type="domain" description="AprE-like beta-barrel" evidence="7">
    <location>
        <begin position="272"/>
        <end position="358"/>
    </location>
</feature>
<evidence type="ECO:0000313" key="8">
    <source>
        <dbReference type="EMBL" id="OQP66212.1"/>
    </source>
</evidence>
<evidence type="ECO:0000256" key="1">
    <source>
        <dbReference type="ARBA" id="ARBA00004167"/>
    </source>
</evidence>
<evidence type="ECO:0000259" key="7">
    <source>
        <dbReference type="Pfam" id="PF26002"/>
    </source>
</evidence>
<dbReference type="PRINTS" id="PR01490">
    <property type="entry name" value="RTXTOXIND"/>
</dbReference>
<evidence type="ECO:0000256" key="5">
    <source>
        <dbReference type="SAM" id="Coils"/>
    </source>
</evidence>
<dbReference type="Pfam" id="PF26002">
    <property type="entry name" value="Beta-barrel_AprE"/>
    <property type="match status" value="1"/>
</dbReference>
<comment type="caution">
    <text evidence="8">The sequence shown here is derived from an EMBL/GenBank/DDBJ whole genome shotgun (WGS) entry which is preliminary data.</text>
</comment>
<name>A0A1V9G6M5_9BACT</name>
<keyword evidence="4 6" id="KW-0472">Membrane</keyword>
<sequence length="386" mass="44231">MPESNRVYPANDASCYIEAHYRNNRSGSLVLYWLLLGLFIISFILLFIVRVDISVRSAGLFKAARERTEIRSLVAATVEKLLVRENDHVTAGSPLVQLLSNSVSDKHSAIDSRRNELVKQQQDLQQLLKGRTQRLQSKLYLQERIVYANRINEISIRLGVAHKNYNRYRELYREKIISTVEFEKIEAEYKTVQSELSLVKAEQRDKWQSALTQLNQQLQDVQAQHTANAEEKDLYTIRSPTSGFVQQLKGIDRGSLLTAGELIGEVSPDSGLLAEIYVPPKNIGYIHEGMAVRMQIDAFDYNVWGMASGRVRSVSRDIFIQNRQPLFRVWCEIASPVLKLKNGYTGMVKKGMTVQARFLVTRRTLFQLLFDKADDWLNPNLTPDEH</sequence>
<evidence type="ECO:0000256" key="6">
    <source>
        <dbReference type="SAM" id="Phobius"/>
    </source>
</evidence>
<evidence type="ECO:0000256" key="2">
    <source>
        <dbReference type="ARBA" id="ARBA00022692"/>
    </source>
</evidence>
<organism evidence="8 9">
    <name type="scientific">Niastella populi</name>
    <dbReference type="NCBI Taxonomy" id="550983"/>
    <lineage>
        <taxon>Bacteria</taxon>
        <taxon>Pseudomonadati</taxon>
        <taxon>Bacteroidota</taxon>
        <taxon>Chitinophagia</taxon>
        <taxon>Chitinophagales</taxon>
        <taxon>Chitinophagaceae</taxon>
        <taxon>Niastella</taxon>
    </lineage>
</organism>
<proteinExistence type="predicted"/>
<dbReference type="EMBL" id="LWBP01000056">
    <property type="protein sequence ID" value="OQP66212.1"/>
    <property type="molecule type" value="Genomic_DNA"/>
</dbReference>
<evidence type="ECO:0000256" key="3">
    <source>
        <dbReference type="ARBA" id="ARBA00022989"/>
    </source>
</evidence>
<keyword evidence="5" id="KW-0175">Coiled coil</keyword>
<evidence type="ECO:0000313" key="9">
    <source>
        <dbReference type="Proteomes" id="UP000192276"/>
    </source>
</evidence>
<feature type="coiled-coil region" evidence="5">
    <location>
        <begin position="182"/>
        <end position="231"/>
    </location>
</feature>
<evidence type="ECO:0000256" key="4">
    <source>
        <dbReference type="ARBA" id="ARBA00023136"/>
    </source>
</evidence>
<keyword evidence="2 6" id="KW-0812">Transmembrane</keyword>
<dbReference type="AlphaFoldDB" id="A0A1V9G6M5"/>
<protein>
    <recommendedName>
        <fullName evidence="7">AprE-like beta-barrel domain-containing protein</fullName>
    </recommendedName>
</protein>